<reference evidence="9" key="1">
    <citation type="journal article" date="2019" name="Int. J. Syst. Evol. Microbiol.">
        <title>The Global Catalogue of Microorganisms (GCM) 10K type strain sequencing project: providing services to taxonomists for standard genome sequencing and annotation.</title>
        <authorList>
            <consortium name="The Broad Institute Genomics Platform"/>
            <consortium name="The Broad Institute Genome Sequencing Center for Infectious Disease"/>
            <person name="Wu L."/>
            <person name="Ma J."/>
        </authorList>
    </citation>
    <scope>NUCLEOTIDE SEQUENCE [LARGE SCALE GENOMIC DNA]</scope>
    <source>
        <strain evidence="9">IBRC-M 10906</strain>
    </source>
</reference>
<dbReference type="SUPFAM" id="SSF103481">
    <property type="entry name" value="Multidrug resistance efflux transporter EmrE"/>
    <property type="match status" value="2"/>
</dbReference>
<evidence type="ECO:0000256" key="3">
    <source>
        <dbReference type="ARBA" id="ARBA00022692"/>
    </source>
</evidence>
<accession>A0ABW5WEL5</accession>
<comment type="subcellular location">
    <subcellularLocation>
        <location evidence="1">Membrane</location>
        <topology evidence="1">Multi-pass membrane protein</topology>
    </subcellularLocation>
</comment>
<evidence type="ECO:0000256" key="6">
    <source>
        <dbReference type="SAM" id="Phobius"/>
    </source>
</evidence>
<dbReference type="InterPro" id="IPR050638">
    <property type="entry name" value="AA-Vitamin_Transporters"/>
</dbReference>
<keyword evidence="9" id="KW-1185">Reference proteome</keyword>
<dbReference type="InterPro" id="IPR000620">
    <property type="entry name" value="EamA_dom"/>
</dbReference>
<proteinExistence type="inferred from homology"/>
<evidence type="ECO:0000313" key="8">
    <source>
        <dbReference type="EMBL" id="MFD2801990.1"/>
    </source>
</evidence>
<dbReference type="PANTHER" id="PTHR32322">
    <property type="entry name" value="INNER MEMBRANE TRANSPORTER"/>
    <property type="match status" value="1"/>
</dbReference>
<evidence type="ECO:0000256" key="2">
    <source>
        <dbReference type="ARBA" id="ARBA00007362"/>
    </source>
</evidence>
<evidence type="ECO:0000259" key="7">
    <source>
        <dbReference type="Pfam" id="PF00892"/>
    </source>
</evidence>
<feature type="transmembrane region" description="Helical" evidence="6">
    <location>
        <begin position="67"/>
        <end position="88"/>
    </location>
</feature>
<keyword evidence="4 6" id="KW-1133">Transmembrane helix</keyword>
<feature type="transmembrane region" description="Helical" evidence="6">
    <location>
        <begin position="94"/>
        <end position="113"/>
    </location>
</feature>
<dbReference type="Proteomes" id="UP001597478">
    <property type="component" value="Unassembled WGS sequence"/>
</dbReference>
<feature type="transmembrane region" description="Helical" evidence="6">
    <location>
        <begin position="269"/>
        <end position="285"/>
    </location>
</feature>
<evidence type="ECO:0000256" key="5">
    <source>
        <dbReference type="ARBA" id="ARBA00023136"/>
    </source>
</evidence>
<protein>
    <submittedName>
        <fullName evidence="8">DMT family transporter</fullName>
    </submittedName>
</protein>
<feature type="transmembrane region" description="Helical" evidence="6">
    <location>
        <begin position="213"/>
        <end position="234"/>
    </location>
</feature>
<sequence>MSLLRSGAVLAIGFVLMWSSGFVGAVLGTASAPAATLLAWRFLVVTALLGGWWALTRRRRLPAREIAVHAVIGLLSQGVYLSGVVWSAELGVPAGIAALVAALQPLAAAALAGPLLGERTSSTQWAGLMLGLGGVALVVGGDLASPGAAPPAAYALPFLAMAGLVAATFTERRVPSELGLADSLFVQCAVSAVAFTGIAVLTGDLVVPADGTFWVAVAWVVVFSTFGGYGFYWLNARRSVTRVSTLLYLTPPATMLLALVMFGDPVTPGGLAGLGVCLLGVLLALRKPRGMSASGEMMAACTSTTSSARPRS</sequence>
<evidence type="ECO:0000256" key="4">
    <source>
        <dbReference type="ARBA" id="ARBA00022989"/>
    </source>
</evidence>
<dbReference type="RefSeq" id="WP_377384220.1">
    <property type="nucleotide sequence ID" value="NZ_JBHSAN010000002.1"/>
</dbReference>
<comment type="caution">
    <text evidence="8">The sequence shown here is derived from an EMBL/GenBank/DDBJ whole genome shotgun (WGS) entry which is preliminary data.</text>
</comment>
<organism evidence="8 9">
    <name type="scientific">Prauserella oleivorans</name>
    <dbReference type="NCBI Taxonomy" id="1478153"/>
    <lineage>
        <taxon>Bacteria</taxon>
        <taxon>Bacillati</taxon>
        <taxon>Actinomycetota</taxon>
        <taxon>Actinomycetes</taxon>
        <taxon>Pseudonocardiales</taxon>
        <taxon>Pseudonocardiaceae</taxon>
        <taxon>Prauserella</taxon>
    </lineage>
</organism>
<dbReference type="Pfam" id="PF00892">
    <property type="entry name" value="EamA"/>
    <property type="match status" value="2"/>
</dbReference>
<feature type="transmembrane region" description="Helical" evidence="6">
    <location>
        <begin position="246"/>
        <end position="263"/>
    </location>
</feature>
<dbReference type="PANTHER" id="PTHR32322:SF2">
    <property type="entry name" value="EAMA DOMAIN-CONTAINING PROTEIN"/>
    <property type="match status" value="1"/>
</dbReference>
<dbReference type="InterPro" id="IPR037185">
    <property type="entry name" value="EmrE-like"/>
</dbReference>
<name>A0ABW5WEL5_9PSEU</name>
<keyword evidence="5 6" id="KW-0472">Membrane</keyword>
<evidence type="ECO:0000256" key="1">
    <source>
        <dbReference type="ARBA" id="ARBA00004141"/>
    </source>
</evidence>
<feature type="transmembrane region" description="Helical" evidence="6">
    <location>
        <begin position="151"/>
        <end position="169"/>
    </location>
</feature>
<feature type="transmembrane region" description="Helical" evidence="6">
    <location>
        <begin position="181"/>
        <end position="201"/>
    </location>
</feature>
<feature type="transmembrane region" description="Helical" evidence="6">
    <location>
        <begin position="125"/>
        <end position="145"/>
    </location>
</feature>
<feature type="transmembrane region" description="Helical" evidence="6">
    <location>
        <begin position="38"/>
        <end position="55"/>
    </location>
</feature>
<gene>
    <name evidence="8" type="ORF">ACFS2C_21610</name>
</gene>
<evidence type="ECO:0000313" key="9">
    <source>
        <dbReference type="Proteomes" id="UP001597478"/>
    </source>
</evidence>
<feature type="domain" description="EamA" evidence="7">
    <location>
        <begin position="6"/>
        <end position="139"/>
    </location>
</feature>
<comment type="similarity">
    <text evidence="2">Belongs to the EamA transporter family.</text>
</comment>
<keyword evidence="3 6" id="KW-0812">Transmembrane</keyword>
<feature type="domain" description="EamA" evidence="7">
    <location>
        <begin position="158"/>
        <end position="285"/>
    </location>
</feature>
<dbReference type="EMBL" id="JBHUOF010000040">
    <property type="protein sequence ID" value="MFD2801990.1"/>
    <property type="molecule type" value="Genomic_DNA"/>
</dbReference>